<keyword evidence="6 8" id="KW-0472">Membrane</keyword>
<proteinExistence type="predicted"/>
<feature type="compositionally biased region" description="Polar residues" evidence="7">
    <location>
        <begin position="444"/>
        <end position="472"/>
    </location>
</feature>
<comment type="subcellular location">
    <subcellularLocation>
        <location evidence="1">Membrane</location>
        <topology evidence="1">Multi-pass membrane protein</topology>
    </subcellularLocation>
</comment>
<feature type="domain" description="Citrate transporter-like" evidence="9">
    <location>
        <begin position="26"/>
        <end position="689"/>
    </location>
</feature>
<keyword evidence="2" id="KW-0813">Transport</keyword>
<dbReference type="EMBL" id="HBNR01005334">
    <property type="protein sequence ID" value="CAE4563940.1"/>
    <property type="molecule type" value="Transcribed_RNA"/>
</dbReference>
<evidence type="ECO:0000256" key="4">
    <source>
        <dbReference type="ARBA" id="ARBA00022737"/>
    </source>
</evidence>
<evidence type="ECO:0000259" key="9">
    <source>
        <dbReference type="Pfam" id="PF03600"/>
    </source>
</evidence>
<feature type="transmembrane region" description="Helical" evidence="8">
    <location>
        <begin position="731"/>
        <end position="754"/>
    </location>
</feature>
<feature type="transmembrane region" description="Helical" evidence="8">
    <location>
        <begin position="139"/>
        <end position="160"/>
    </location>
</feature>
<accession>A0A7S4UG35</accession>
<dbReference type="PANTHER" id="PTHR43652">
    <property type="entry name" value="BASIC AMINO ACID ANTIPORTER YFCC-RELATED"/>
    <property type="match status" value="1"/>
</dbReference>
<evidence type="ECO:0000313" key="10">
    <source>
        <dbReference type="EMBL" id="CAE4563940.1"/>
    </source>
</evidence>
<name>A0A7S4UG35_9DINO</name>
<feature type="region of interest" description="Disordered" evidence="7">
    <location>
        <begin position="499"/>
        <end position="520"/>
    </location>
</feature>
<evidence type="ECO:0000256" key="3">
    <source>
        <dbReference type="ARBA" id="ARBA00022692"/>
    </source>
</evidence>
<protein>
    <recommendedName>
        <fullName evidence="9">Citrate transporter-like domain-containing protein</fullName>
    </recommendedName>
</protein>
<evidence type="ECO:0000256" key="2">
    <source>
        <dbReference type="ARBA" id="ARBA00022448"/>
    </source>
</evidence>
<feature type="transmembrane region" description="Helical" evidence="8">
    <location>
        <begin position="696"/>
        <end position="719"/>
    </location>
</feature>
<feature type="transmembrane region" description="Helical" evidence="8">
    <location>
        <begin position="180"/>
        <end position="200"/>
    </location>
</feature>
<feature type="transmembrane region" description="Helical" evidence="8">
    <location>
        <begin position="569"/>
        <end position="602"/>
    </location>
</feature>
<dbReference type="PROSITE" id="PS01271">
    <property type="entry name" value="NA_SULFATE"/>
    <property type="match status" value="1"/>
</dbReference>
<evidence type="ECO:0000256" key="6">
    <source>
        <dbReference type="ARBA" id="ARBA00023136"/>
    </source>
</evidence>
<feature type="region of interest" description="Disordered" evidence="7">
    <location>
        <begin position="269"/>
        <end position="312"/>
    </location>
</feature>
<dbReference type="InterPro" id="IPR004680">
    <property type="entry name" value="Cit_transptr-like_dom"/>
</dbReference>
<keyword evidence="3 8" id="KW-0812">Transmembrane</keyword>
<dbReference type="GO" id="GO:0005886">
    <property type="term" value="C:plasma membrane"/>
    <property type="evidence" value="ECO:0007669"/>
    <property type="project" value="TreeGrafter"/>
</dbReference>
<evidence type="ECO:0000256" key="5">
    <source>
        <dbReference type="ARBA" id="ARBA00022989"/>
    </source>
</evidence>
<feature type="transmembrane region" description="Helical" evidence="8">
    <location>
        <begin position="653"/>
        <end position="676"/>
    </location>
</feature>
<organism evidence="10">
    <name type="scientific">Alexandrium monilatum</name>
    <dbReference type="NCBI Taxonomy" id="311494"/>
    <lineage>
        <taxon>Eukaryota</taxon>
        <taxon>Sar</taxon>
        <taxon>Alveolata</taxon>
        <taxon>Dinophyceae</taxon>
        <taxon>Gonyaulacales</taxon>
        <taxon>Pyrocystaceae</taxon>
        <taxon>Alexandrium</taxon>
    </lineage>
</organism>
<evidence type="ECO:0000256" key="7">
    <source>
        <dbReference type="SAM" id="MobiDB-lite"/>
    </source>
</evidence>
<feature type="transmembrane region" description="Helical" evidence="8">
    <location>
        <begin position="93"/>
        <end position="118"/>
    </location>
</feature>
<dbReference type="InterPro" id="IPR031312">
    <property type="entry name" value="Na/sul_symport_CS"/>
</dbReference>
<keyword evidence="5 8" id="KW-1133">Transmembrane helix</keyword>
<dbReference type="PANTHER" id="PTHR43652:SF2">
    <property type="entry name" value="BASIC AMINO ACID ANTIPORTER YFCC-RELATED"/>
    <property type="match status" value="1"/>
</dbReference>
<gene>
    <name evidence="10" type="ORF">AMON00008_LOCUS3559</name>
</gene>
<feature type="transmembrane region" description="Helical" evidence="8">
    <location>
        <begin position="6"/>
        <end position="23"/>
    </location>
</feature>
<keyword evidence="4" id="KW-0677">Repeat</keyword>
<dbReference type="Pfam" id="PF03600">
    <property type="entry name" value="CitMHS"/>
    <property type="match status" value="1"/>
</dbReference>
<dbReference type="InterPro" id="IPR051679">
    <property type="entry name" value="DASS-Related_Transporters"/>
</dbReference>
<dbReference type="AlphaFoldDB" id="A0A7S4UG35"/>
<reference evidence="10" key="1">
    <citation type="submission" date="2021-01" db="EMBL/GenBank/DDBJ databases">
        <authorList>
            <person name="Corre E."/>
            <person name="Pelletier E."/>
            <person name="Niang G."/>
            <person name="Scheremetjew M."/>
            <person name="Finn R."/>
            <person name="Kale V."/>
            <person name="Holt S."/>
            <person name="Cochrane G."/>
            <person name="Meng A."/>
            <person name="Brown T."/>
            <person name="Cohen L."/>
        </authorList>
    </citation>
    <scope>NUCLEOTIDE SEQUENCE</scope>
    <source>
        <strain evidence="10">CCMP3105</strain>
    </source>
</reference>
<sequence length="757" mass="80724">MAWEPWAVLLVLASALGSLYLELAPPDQVMFAALVVVWHLGLVTTQQAFAGFSNSSLLTIGSLFIVARAVDRSKVVDRITRGLLGQKTTERGAVFRLCLAGMALSGFLNNTPLVALLMPIVRDWARTRRFAASKFLLPLSYSTIMGGLLTVIGSSTNLVVNGLLEQMGHEPFGFFEPALVSLPVGLVAFVYLVVVVPPLLPGDRGGLFRALREDTDRMVAELELTGGFPLLGTCIFDALDELGIEGDSLVKVMRLAPRAAWTRTRSEDTWAALPSPHAGRVRSASDFAGTPPSRPPHTRTRADTADGEGTADVRASLRRTGSWGDDGPEQEEDEVARVAVFPVPEHEVATEGDVLVLSLAQEELTELVARRPIGLQVRHMHPSQLMGEDEFVEVVLAPESPIVGKPLSQGNEAFRRHYGAALIAMRPRRQPGGGAETMRAGSLTVRNMPTRPLQTPLSVDSSSPTAQSPQQDNSDRLSFGALSETSFFAKRNSAKTTSEVVSSRALHRQTSGLDEGGRAAAGGDRRFAAGDIALVLVPREAKLTRADFLLVTRIAGMPPPVSKKDLLPLVAFCIGLALTVLAGVSMLRVAVTLSVFCLLGGWVQPREVRDTVDWHLLILIGSALGLAQAVQTSGLSQLAAAAVQSAGLPPRGALGLLFLLVMCVTELVTNNAAAALGLPLAVDLAKELGMASPRPFAMAVMLAASTSYACPIGYATNLMVLGPGGYTFGDFLRVGILMDCIYWVGCTVVLPLVWPLE</sequence>
<feature type="region of interest" description="Disordered" evidence="7">
    <location>
        <begin position="428"/>
        <end position="476"/>
    </location>
</feature>
<evidence type="ECO:0000256" key="1">
    <source>
        <dbReference type="ARBA" id="ARBA00004141"/>
    </source>
</evidence>
<dbReference type="GO" id="GO:0055085">
    <property type="term" value="P:transmembrane transport"/>
    <property type="evidence" value="ECO:0007669"/>
    <property type="project" value="InterPro"/>
</dbReference>
<evidence type="ECO:0000256" key="8">
    <source>
        <dbReference type="SAM" id="Phobius"/>
    </source>
</evidence>